<dbReference type="InterPro" id="IPR036249">
    <property type="entry name" value="Thioredoxin-like_sf"/>
</dbReference>
<dbReference type="CDD" id="cd02966">
    <property type="entry name" value="TlpA_like_family"/>
    <property type="match status" value="1"/>
</dbReference>
<keyword evidence="4" id="KW-0676">Redox-active center</keyword>
<dbReference type="Gene3D" id="3.40.30.10">
    <property type="entry name" value="Glutaredoxin"/>
    <property type="match status" value="1"/>
</dbReference>
<evidence type="ECO:0000259" key="5">
    <source>
        <dbReference type="Pfam" id="PF08534"/>
    </source>
</evidence>
<gene>
    <name evidence="6" type="ORF">ACFSRZ_15740</name>
</gene>
<proteinExistence type="predicted"/>
<name>A0ABW5LXM4_9FLAO</name>
<evidence type="ECO:0000256" key="3">
    <source>
        <dbReference type="ARBA" id="ARBA00023157"/>
    </source>
</evidence>
<dbReference type="Pfam" id="PF08534">
    <property type="entry name" value="Redoxin"/>
    <property type="match status" value="1"/>
</dbReference>
<keyword evidence="2" id="KW-0201">Cytochrome c-type biogenesis</keyword>
<dbReference type="EMBL" id="JBHULH010000012">
    <property type="protein sequence ID" value="MFD2568828.1"/>
    <property type="molecule type" value="Genomic_DNA"/>
</dbReference>
<evidence type="ECO:0000256" key="1">
    <source>
        <dbReference type="ARBA" id="ARBA00004196"/>
    </source>
</evidence>
<dbReference type="SUPFAM" id="SSF52833">
    <property type="entry name" value="Thioredoxin-like"/>
    <property type="match status" value="1"/>
</dbReference>
<accession>A0ABW5LXM4</accession>
<evidence type="ECO:0000256" key="2">
    <source>
        <dbReference type="ARBA" id="ARBA00022748"/>
    </source>
</evidence>
<feature type="domain" description="Redoxin" evidence="5">
    <location>
        <begin position="197"/>
        <end position="308"/>
    </location>
</feature>
<reference evidence="7" key="1">
    <citation type="journal article" date="2019" name="Int. J. Syst. Evol. Microbiol.">
        <title>The Global Catalogue of Microorganisms (GCM) 10K type strain sequencing project: providing services to taxonomists for standard genome sequencing and annotation.</title>
        <authorList>
            <consortium name="The Broad Institute Genomics Platform"/>
            <consortium name="The Broad Institute Genome Sequencing Center for Infectious Disease"/>
            <person name="Wu L."/>
            <person name="Ma J."/>
        </authorList>
    </citation>
    <scope>NUCLEOTIDE SEQUENCE [LARGE SCALE GENOMIC DNA]</scope>
    <source>
        <strain evidence="7">KCTC 52127</strain>
    </source>
</reference>
<dbReference type="PANTHER" id="PTHR42852:SF6">
    <property type="entry name" value="THIOL:DISULFIDE INTERCHANGE PROTEIN DSBE"/>
    <property type="match status" value="1"/>
</dbReference>
<evidence type="ECO:0000313" key="6">
    <source>
        <dbReference type="EMBL" id="MFD2568828.1"/>
    </source>
</evidence>
<organism evidence="6 7">
    <name type="scientific">Pseudotenacibaculum haliotis</name>
    <dbReference type="NCBI Taxonomy" id="1862138"/>
    <lineage>
        <taxon>Bacteria</taxon>
        <taxon>Pseudomonadati</taxon>
        <taxon>Bacteroidota</taxon>
        <taxon>Flavobacteriia</taxon>
        <taxon>Flavobacteriales</taxon>
        <taxon>Flavobacteriaceae</taxon>
        <taxon>Pseudotenacibaculum</taxon>
    </lineage>
</organism>
<comment type="subcellular location">
    <subcellularLocation>
        <location evidence="1">Cell envelope</location>
    </subcellularLocation>
</comment>
<dbReference type="InterPro" id="IPR013740">
    <property type="entry name" value="Redoxin"/>
</dbReference>
<dbReference type="RefSeq" id="WP_379667534.1">
    <property type="nucleotide sequence ID" value="NZ_JBHULH010000012.1"/>
</dbReference>
<protein>
    <submittedName>
        <fullName evidence="6">TlpA family protein disulfide reductase</fullName>
    </submittedName>
</protein>
<comment type="caution">
    <text evidence="6">The sequence shown here is derived from an EMBL/GenBank/DDBJ whole genome shotgun (WGS) entry which is preliminary data.</text>
</comment>
<dbReference type="Proteomes" id="UP001597508">
    <property type="component" value="Unassembled WGS sequence"/>
</dbReference>
<keyword evidence="3" id="KW-1015">Disulfide bond</keyword>
<evidence type="ECO:0000256" key="4">
    <source>
        <dbReference type="ARBA" id="ARBA00023284"/>
    </source>
</evidence>
<sequence>MADLNLYLSSNLKIDSVFVSNIAQDREFYILPYSDTLRVQFKDSINDMYNIWFFTQEGRRTKQLWLNGKNLIIKGSIGKRFEIDTVLGSDLFYKAQKFQKEYRQLYKEKAKDEVINQLLIRYTKENINNPLSLQTADYYLYKNKNDKEKVRNLQSLLKDQPKAFKDHLAFPVHKSIDKILSQHSIDLKKYDFEDIAGNTIKIETEPSKKYLLDLWFVNCPPCIKDHQKFLKNPNLLKQKNIELIGISTDRQQKVWSGFLQEKQYPWKNYRQKQYAGSLTEDLMISVFPTYFLIEGNGKIIQTFNAFDDIKDYLSNEL</sequence>
<dbReference type="PANTHER" id="PTHR42852">
    <property type="entry name" value="THIOL:DISULFIDE INTERCHANGE PROTEIN DSBE"/>
    <property type="match status" value="1"/>
</dbReference>
<keyword evidence="7" id="KW-1185">Reference proteome</keyword>
<evidence type="ECO:0000313" key="7">
    <source>
        <dbReference type="Proteomes" id="UP001597508"/>
    </source>
</evidence>
<dbReference type="InterPro" id="IPR050553">
    <property type="entry name" value="Thioredoxin_ResA/DsbE_sf"/>
</dbReference>